<dbReference type="HOGENOM" id="CLU_117181_2_0_11"/>
<name>I0V1R3_9PSEU</name>
<evidence type="ECO:0000313" key="1">
    <source>
        <dbReference type="EMBL" id="EID54066.1"/>
    </source>
</evidence>
<dbReference type="AlphaFoldDB" id="I0V1R3"/>
<organism evidence="1 2">
    <name type="scientific">Saccharomonospora xinjiangensis XJ-54</name>
    <dbReference type="NCBI Taxonomy" id="882086"/>
    <lineage>
        <taxon>Bacteria</taxon>
        <taxon>Bacillati</taxon>
        <taxon>Actinomycetota</taxon>
        <taxon>Actinomycetes</taxon>
        <taxon>Pseudonocardiales</taxon>
        <taxon>Pseudonocardiaceae</taxon>
        <taxon>Saccharomonospora</taxon>
    </lineage>
</organism>
<evidence type="ECO:0008006" key="3">
    <source>
        <dbReference type="Google" id="ProtNLM"/>
    </source>
</evidence>
<dbReference type="PIRSF" id="PIRSF034110">
    <property type="entry name" value="DUF1203"/>
    <property type="match status" value="1"/>
</dbReference>
<dbReference type="Pfam" id="PF06718">
    <property type="entry name" value="DUF1203"/>
    <property type="match status" value="1"/>
</dbReference>
<dbReference type="Proteomes" id="UP000004691">
    <property type="component" value="Unassembled WGS sequence"/>
</dbReference>
<proteinExistence type="predicted"/>
<evidence type="ECO:0000313" key="2">
    <source>
        <dbReference type="Proteomes" id="UP000004691"/>
    </source>
</evidence>
<dbReference type="STRING" id="882086.SacxiDRAFT_1824"/>
<keyword evidence="2" id="KW-1185">Reference proteome</keyword>
<accession>I0V1R3</accession>
<dbReference type="EMBL" id="JH636049">
    <property type="protein sequence ID" value="EID54066.1"/>
    <property type="molecule type" value="Genomic_DNA"/>
</dbReference>
<gene>
    <name evidence="1" type="ORF">SacxiDRAFT_1824</name>
</gene>
<protein>
    <recommendedName>
        <fullName evidence="3">DUF1203 domain-containing protein</fullName>
    </recommendedName>
</protein>
<dbReference type="InterPro" id="IPR009593">
    <property type="entry name" value="DUF1203"/>
</dbReference>
<sequence>MATAVADEVRTTLRAPGYGHPAWREIPEEAAPCRVCLDAIQPGREALIGFTYDPFQLTGDPSLPGPVFVHERHCEPYTGSGTYPARLGRSGLLLNCYREGRQLVRARRIDHADAEDALGELLALPEVDYIHVRSATAGCYLCTALPG</sequence>
<reference evidence="1 2" key="1">
    <citation type="submission" date="2012-01" db="EMBL/GenBank/DDBJ databases">
        <title>Improved High-Quality Draft sequence of Saccharomonospora xinjiangensis XJ-54.</title>
        <authorList>
            <consortium name="US DOE Joint Genome Institute"/>
            <person name="Lucas S."/>
            <person name="Han J."/>
            <person name="Lapidus A."/>
            <person name="Cheng J.-F."/>
            <person name="Goodwin L."/>
            <person name="Pitluck S."/>
            <person name="Peters L."/>
            <person name="Mikhailova N."/>
            <person name="Teshima H."/>
            <person name="Detter J.C."/>
            <person name="Han C."/>
            <person name="Tapia R."/>
            <person name="Land M."/>
            <person name="Hauser L."/>
            <person name="Kyrpides N."/>
            <person name="Ivanova N."/>
            <person name="Pagani I."/>
            <person name="Brambilla E.-M."/>
            <person name="Klenk H.-P."/>
            <person name="Woyke T."/>
        </authorList>
    </citation>
    <scope>NUCLEOTIDE SEQUENCE [LARGE SCALE GENOMIC DNA]</scope>
    <source>
        <strain evidence="1 2">XJ-54</strain>
    </source>
</reference>